<gene>
    <name evidence="3" type="ORF">SAMN05421756_102655</name>
</gene>
<dbReference type="Gene3D" id="2.30.110.10">
    <property type="entry name" value="Electron Transport, Fmn-binding Protein, Chain A"/>
    <property type="match status" value="1"/>
</dbReference>
<evidence type="ECO:0000259" key="2">
    <source>
        <dbReference type="SMART" id="SM00903"/>
    </source>
</evidence>
<name>A0A1H9DUB8_9ACTN</name>
<feature type="domain" description="Flavin reductase like" evidence="2">
    <location>
        <begin position="23"/>
        <end position="174"/>
    </location>
</feature>
<dbReference type="InterPro" id="IPR002563">
    <property type="entry name" value="Flavin_Rdtase-like_dom"/>
</dbReference>
<accession>A0A1H9DUB8</accession>
<dbReference type="RefSeq" id="WP_091178471.1">
    <property type="nucleotide sequence ID" value="NZ_FOFA01000002.1"/>
</dbReference>
<dbReference type="SMART" id="SM00903">
    <property type="entry name" value="Flavin_Reduct"/>
    <property type="match status" value="1"/>
</dbReference>
<evidence type="ECO:0000313" key="4">
    <source>
        <dbReference type="Proteomes" id="UP000198504"/>
    </source>
</evidence>
<dbReference type="GO" id="GO:0016646">
    <property type="term" value="F:oxidoreductase activity, acting on the CH-NH group of donors, NAD or NADP as acceptor"/>
    <property type="evidence" value="ECO:0007669"/>
    <property type="project" value="UniProtKB-ARBA"/>
</dbReference>
<proteinExistence type="predicted"/>
<dbReference type="STRING" id="1036181.SAMN05421756_102655"/>
<evidence type="ECO:0000313" key="3">
    <source>
        <dbReference type="EMBL" id="SEQ17079.1"/>
    </source>
</evidence>
<keyword evidence="4" id="KW-1185">Reference proteome</keyword>
<dbReference type="SUPFAM" id="SSF50475">
    <property type="entry name" value="FMN-binding split barrel"/>
    <property type="match status" value="1"/>
</dbReference>
<sequence>MTIHSDHPFATPAGDRDPLRRLRGRTTSPVSLWTAGVGRERAGWTVSSFLLADGDPGEVVGVLDEDSALAELLLGTDEPTFVVSLLGWPHRGLADAFAGLAPAPGGVFRLGTWTDSAWGPVLEGSAGWLGARLRPEPVEHAGWGLLVRATVEHVELPEPPAEGLLVHVHGRYRASEA</sequence>
<protein>
    <submittedName>
        <fullName evidence="3">NADH-FMN oxidoreductase RutF, flavin reductase (DIM6/NTAB) family</fullName>
    </submittedName>
</protein>
<dbReference type="Pfam" id="PF01613">
    <property type="entry name" value="Flavin_Reduct"/>
    <property type="match status" value="1"/>
</dbReference>
<dbReference type="EMBL" id="FOFA01000002">
    <property type="protein sequence ID" value="SEQ17079.1"/>
    <property type="molecule type" value="Genomic_DNA"/>
</dbReference>
<dbReference type="OrthoDB" id="3394673at2"/>
<dbReference type="AlphaFoldDB" id="A0A1H9DUB8"/>
<dbReference type="Proteomes" id="UP000198504">
    <property type="component" value="Unassembled WGS sequence"/>
</dbReference>
<reference evidence="4" key="1">
    <citation type="submission" date="2016-10" db="EMBL/GenBank/DDBJ databases">
        <authorList>
            <person name="Varghese N."/>
            <person name="Submissions S."/>
        </authorList>
    </citation>
    <scope>NUCLEOTIDE SEQUENCE [LARGE SCALE GENOMIC DNA]</scope>
    <source>
        <strain evidence="4">CGMCC 4.6856</strain>
    </source>
</reference>
<feature type="region of interest" description="Disordered" evidence="1">
    <location>
        <begin position="1"/>
        <end position="22"/>
    </location>
</feature>
<dbReference type="InterPro" id="IPR012349">
    <property type="entry name" value="Split_barrel_FMN-bd"/>
</dbReference>
<dbReference type="GO" id="GO:0010181">
    <property type="term" value="F:FMN binding"/>
    <property type="evidence" value="ECO:0007669"/>
    <property type="project" value="InterPro"/>
</dbReference>
<organism evidence="3 4">
    <name type="scientific">Microlunatus flavus</name>
    <dbReference type="NCBI Taxonomy" id="1036181"/>
    <lineage>
        <taxon>Bacteria</taxon>
        <taxon>Bacillati</taxon>
        <taxon>Actinomycetota</taxon>
        <taxon>Actinomycetes</taxon>
        <taxon>Propionibacteriales</taxon>
        <taxon>Propionibacteriaceae</taxon>
        <taxon>Microlunatus</taxon>
    </lineage>
</organism>
<evidence type="ECO:0000256" key="1">
    <source>
        <dbReference type="SAM" id="MobiDB-lite"/>
    </source>
</evidence>